<dbReference type="Proteomes" id="UP000295399">
    <property type="component" value="Unassembled WGS sequence"/>
</dbReference>
<dbReference type="SUPFAM" id="SSF46689">
    <property type="entry name" value="Homeodomain-like"/>
    <property type="match status" value="2"/>
</dbReference>
<dbReference type="PANTHER" id="PTHR46796">
    <property type="entry name" value="HTH-TYPE TRANSCRIPTIONAL ACTIVATOR RHAS-RELATED"/>
    <property type="match status" value="1"/>
</dbReference>
<dbReference type="OrthoDB" id="9809338at2"/>
<dbReference type="RefSeq" id="WP_132709116.1">
    <property type="nucleotide sequence ID" value="NZ_JACIGF010000009.1"/>
</dbReference>
<accession>A0A4R2PFA7</accession>
<dbReference type="Pfam" id="PF12833">
    <property type="entry name" value="HTH_18"/>
    <property type="match status" value="1"/>
</dbReference>
<keyword evidence="2" id="KW-0238">DNA-binding</keyword>
<evidence type="ECO:0000313" key="6">
    <source>
        <dbReference type="EMBL" id="TCP32635.1"/>
    </source>
</evidence>
<evidence type="ECO:0000256" key="4">
    <source>
        <dbReference type="SAM" id="MobiDB-lite"/>
    </source>
</evidence>
<dbReference type="EMBL" id="SLXO01000009">
    <property type="protein sequence ID" value="TCP32635.1"/>
    <property type="molecule type" value="Genomic_DNA"/>
</dbReference>
<dbReference type="AlphaFoldDB" id="A0A4R2PFA7"/>
<keyword evidence="7" id="KW-1185">Reference proteome</keyword>
<evidence type="ECO:0000259" key="5">
    <source>
        <dbReference type="PROSITE" id="PS01124"/>
    </source>
</evidence>
<dbReference type="GO" id="GO:0043565">
    <property type="term" value="F:sequence-specific DNA binding"/>
    <property type="evidence" value="ECO:0007669"/>
    <property type="project" value="InterPro"/>
</dbReference>
<sequence>MNDERGAGAKAAAGGDAGGGGRCEGAAGSGDGAALARALGRYGAGTRLVAAPDGAVLMVESRFGAFDGFVDASGLTKLALNVGRPARYAHCDGDTRLCLPWAVGALAVNPAGQSGWATTSPVTMIGLAVDLARFRWPDDRPALGPDDLAAAAARLTQDPAVASVITAMMRTADDHGASGAFFDHGLALVLGRLAALDPPSGGCACGRVGRLRGQRLARVLDLIEARLGDGVAVAEMAAMARMDASAFTKAFAQATGRTPFAYLTDRRMARAQDLLLAGEPVTATAAAVGYANPAKFAAAFRRRYGCPPSHWRHARRG</sequence>
<reference evidence="6 7" key="1">
    <citation type="submission" date="2019-03" db="EMBL/GenBank/DDBJ databases">
        <title>Genomic Encyclopedia of Type Strains, Phase IV (KMG-IV): sequencing the most valuable type-strain genomes for metagenomic binning, comparative biology and taxonomic classification.</title>
        <authorList>
            <person name="Goeker M."/>
        </authorList>
    </citation>
    <scope>NUCLEOTIDE SEQUENCE [LARGE SCALE GENOMIC DNA]</scope>
    <source>
        <strain evidence="6 7">DSM 2132</strain>
    </source>
</reference>
<dbReference type="Gene3D" id="1.10.10.60">
    <property type="entry name" value="Homeodomain-like"/>
    <property type="match status" value="2"/>
</dbReference>
<dbReference type="InterPro" id="IPR009057">
    <property type="entry name" value="Homeodomain-like_sf"/>
</dbReference>
<feature type="domain" description="HTH araC/xylS-type" evidence="5">
    <location>
        <begin position="217"/>
        <end position="314"/>
    </location>
</feature>
<evidence type="ECO:0000256" key="3">
    <source>
        <dbReference type="ARBA" id="ARBA00023163"/>
    </source>
</evidence>
<dbReference type="InterPro" id="IPR050204">
    <property type="entry name" value="AraC_XylS_family_regulators"/>
</dbReference>
<dbReference type="PANTHER" id="PTHR46796:SF14">
    <property type="entry name" value="TRANSCRIPTIONAL REGULATORY PROTEIN"/>
    <property type="match status" value="1"/>
</dbReference>
<organism evidence="6 7">
    <name type="scientific">Rhodothalassium salexigens DSM 2132</name>
    <dbReference type="NCBI Taxonomy" id="1188247"/>
    <lineage>
        <taxon>Bacteria</taxon>
        <taxon>Pseudomonadati</taxon>
        <taxon>Pseudomonadota</taxon>
        <taxon>Alphaproteobacteria</taxon>
        <taxon>Rhodothalassiales</taxon>
        <taxon>Rhodothalassiaceae</taxon>
        <taxon>Rhodothalassium</taxon>
    </lineage>
</organism>
<comment type="caution">
    <text evidence="6">The sequence shown here is derived from an EMBL/GenBank/DDBJ whole genome shotgun (WGS) entry which is preliminary data.</text>
</comment>
<dbReference type="PROSITE" id="PS01124">
    <property type="entry name" value="HTH_ARAC_FAMILY_2"/>
    <property type="match status" value="1"/>
</dbReference>
<evidence type="ECO:0000256" key="1">
    <source>
        <dbReference type="ARBA" id="ARBA00023015"/>
    </source>
</evidence>
<proteinExistence type="predicted"/>
<keyword evidence="1" id="KW-0805">Transcription regulation</keyword>
<evidence type="ECO:0000256" key="2">
    <source>
        <dbReference type="ARBA" id="ARBA00023125"/>
    </source>
</evidence>
<dbReference type="PROSITE" id="PS00041">
    <property type="entry name" value="HTH_ARAC_FAMILY_1"/>
    <property type="match status" value="1"/>
</dbReference>
<name>A0A4R2PFA7_RHOSA</name>
<evidence type="ECO:0000313" key="7">
    <source>
        <dbReference type="Proteomes" id="UP000295399"/>
    </source>
</evidence>
<dbReference type="InterPro" id="IPR018060">
    <property type="entry name" value="HTH_AraC"/>
</dbReference>
<dbReference type="GO" id="GO:0003700">
    <property type="term" value="F:DNA-binding transcription factor activity"/>
    <property type="evidence" value="ECO:0007669"/>
    <property type="project" value="InterPro"/>
</dbReference>
<dbReference type="InterPro" id="IPR018062">
    <property type="entry name" value="HTH_AraC-typ_CS"/>
</dbReference>
<protein>
    <submittedName>
        <fullName evidence="6">AraC family transcriptional regulator</fullName>
    </submittedName>
</protein>
<feature type="region of interest" description="Disordered" evidence="4">
    <location>
        <begin position="1"/>
        <end position="20"/>
    </location>
</feature>
<gene>
    <name evidence="6" type="ORF">EV659_109128</name>
</gene>
<dbReference type="SMART" id="SM00342">
    <property type="entry name" value="HTH_ARAC"/>
    <property type="match status" value="1"/>
</dbReference>
<keyword evidence="3" id="KW-0804">Transcription</keyword>
<dbReference type="InParanoid" id="A0A4R2PFA7"/>